<evidence type="ECO:0000313" key="2">
    <source>
        <dbReference type="Proteomes" id="UP000694551"/>
    </source>
</evidence>
<dbReference type="Proteomes" id="UP000694551">
    <property type="component" value="Unplaced"/>
</dbReference>
<dbReference type="Ensembl" id="ENSSOCT00000008904.1">
    <property type="protein sequence ID" value="ENSSOCP00000008683.1"/>
    <property type="gene ID" value="ENSSOCG00000006639.1"/>
</dbReference>
<proteinExistence type="predicted"/>
<dbReference type="AlphaFoldDB" id="A0A8D0F1C7"/>
<reference evidence="1" key="2">
    <citation type="submission" date="2025-09" db="UniProtKB">
        <authorList>
            <consortium name="Ensembl"/>
        </authorList>
    </citation>
    <scope>IDENTIFICATION</scope>
</reference>
<evidence type="ECO:0000313" key="1">
    <source>
        <dbReference type="Ensembl" id="ENSSOCP00000008683.1"/>
    </source>
</evidence>
<reference evidence="1" key="1">
    <citation type="submission" date="2025-08" db="UniProtKB">
        <authorList>
            <consortium name="Ensembl"/>
        </authorList>
    </citation>
    <scope>IDENTIFICATION</scope>
</reference>
<organism evidence="1 2">
    <name type="scientific">Strix occidentalis caurina</name>
    <name type="common">northern spotted owl</name>
    <dbReference type="NCBI Taxonomy" id="311401"/>
    <lineage>
        <taxon>Eukaryota</taxon>
        <taxon>Metazoa</taxon>
        <taxon>Chordata</taxon>
        <taxon>Craniata</taxon>
        <taxon>Vertebrata</taxon>
        <taxon>Euteleostomi</taxon>
        <taxon>Archelosauria</taxon>
        <taxon>Archosauria</taxon>
        <taxon>Dinosauria</taxon>
        <taxon>Saurischia</taxon>
        <taxon>Theropoda</taxon>
        <taxon>Coelurosauria</taxon>
        <taxon>Aves</taxon>
        <taxon>Neognathae</taxon>
        <taxon>Neoaves</taxon>
        <taxon>Telluraves</taxon>
        <taxon>Strigiformes</taxon>
        <taxon>Strigidae</taxon>
        <taxon>Strix</taxon>
    </lineage>
</organism>
<protein>
    <submittedName>
        <fullName evidence="1">Uncharacterized protein</fullName>
    </submittedName>
</protein>
<name>A0A8D0F1C7_STROC</name>
<accession>A0A8D0F1C7</accession>
<keyword evidence="2" id="KW-1185">Reference proteome</keyword>
<sequence length="48" mass="5715">MYVCTHRYTSAHIYVCTHLSMYMCAHRDIRTYICVHTGTHQHVYVCAH</sequence>